<dbReference type="EMBL" id="MHTJ01000002">
    <property type="protein sequence ID" value="OHA58887.1"/>
    <property type="molecule type" value="Genomic_DNA"/>
</dbReference>
<sequence length="213" mass="24609">MALTNSSTQDFIPIKEIRENVVILKDGSMRAVLIASSLNFALKSVDERTAILLQYQNFLNSLDFHIQFFIESKKLDIRPYITAIEERGKEQTNELIKVQTREYVEFIKNFTEVTNIMTKSFFVVVPYSTPIIETRGFMAKIPLLNSKKSRLEANQTDNFREYKIQLEQRISVVQDGLNRIGVRTTELGTEELVELYFKIFNPGETSSPNIKNL</sequence>
<feature type="domain" description="TraC-like" evidence="1">
    <location>
        <begin position="21"/>
        <end position="197"/>
    </location>
</feature>
<dbReference type="InterPro" id="IPR058596">
    <property type="entry name" value="TraC-like_dom"/>
</dbReference>
<evidence type="ECO:0000259" key="1">
    <source>
        <dbReference type="Pfam" id="PF26593"/>
    </source>
</evidence>
<dbReference type="Pfam" id="PF26593">
    <property type="entry name" value="TraC-like"/>
    <property type="match status" value="1"/>
</dbReference>
<dbReference type="AlphaFoldDB" id="A0A1G2QEI0"/>
<evidence type="ECO:0000313" key="3">
    <source>
        <dbReference type="Proteomes" id="UP000177043"/>
    </source>
</evidence>
<protein>
    <recommendedName>
        <fullName evidence="1">TraC-like domain-containing protein</fullName>
    </recommendedName>
</protein>
<reference evidence="2 3" key="1">
    <citation type="journal article" date="2016" name="Nat. Commun.">
        <title>Thousands of microbial genomes shed light on interconnected biogeochemical processes in an aquifer system.</title>
        <authorList>
            <person name="Anantharaman K."/>
            <person name="Brown C.T."/>
            <person name="Hug L.A."/>
            <person name="Sharon I."/>
            <person name="Castelle C.J."/>
            <person name="Probst A.J."/>
            <person name="Thomas B.C."/>
            <person name="Singh A."/>
            <person name="Wilkins M.J."/>
            <person name="Karaoz U."/>
            <person name="Brodie E.L."/>
            <person name="Williams K.H."/>
            <person name="Hubbard S.S."/>
            <person name="Banfield J.F."/>
        </authorList>
    </citation>
    <scope>NUCLEOTIDE SEQUENCE [LARGE SCALE GENOMIC DNA]</scope>
</reference>
<name>A0A1G2QEI0_9BACT</name>
<dbReference type="STRING" id="1802438.A2571_00700"/>
<comment type="caution">
    <text evidence="2">The sequence shown here is derived from an EMBL/GenBank/DDBJ whole genome shotgun (WGS) entry which is preliminary data.</text>
</comment>
<organism evidence="2 3">
    <name type="scientific">Candidatus Vogelbacteria bacterium RIFOXYD1_FULL_44_32</name>
    <dbReference type="NCBI Taxonomy" id="1802438"/>
    <lineage>
        <taxon>Bacteria</taxon>
        <taxon>Candidatus Vogeliibacteriota</taxon>
    </lineage>
</organism>
<dbReference type="Proteomes" id="UP000177043">
    <property type="component" value="Unassembled WGS sequence"/>
</dbReference>
<accession>A0A1G2QEI0</accession>
<gene>
    <name evidence="2" type="ORF">A2571_00700</name>
</gene>
<proteinExistence type="predicted"/>
<evidence type="ECO:0000313" key="2">
    <source>
        <dbReference type="EMBL" id="OHA58887.1"/>
    </source>
</evidence>